<dbReference type="OrthoDB" id="2721717at2"/>
<evidence type="ECO:0000313" key="4">
    <source>
        <dbReference type="Proteomes" id="UP000198668"/>
    </source>
</evidence>
<reference evidence="3 4" key="1">
    <citation type="submission" date="2016-10" db="EMBL/GenBank/DDBJ databases">
        <authorList>
            <person name="de Groot N.N."/>
        </authorList>
    </citation>
    <scope>NUCLEOTIDE SEQUENCE [LARGE SCALE GENOMIC DNA]</scope>
    <source>
        <strain evidence="3 4">DSM 27630</strain>
    </source>
</reference>
<dbReference type="Proteomes" id="UP000198668">
    <property type="component" value="Unassembled WGS sequence"/>
</dbReference>
<gene>
    <name evidence="3" type="ORF">SAMN04489868_101104</name>
</gene>
<organism evidence="3 4">
    <name type="scientific">Pisciglobus halotolerans</name>
    <dbReference type="NCBI Taxonomy" id="745365"/>
    <lineage>
        <taxon>Bacteria</taxon>
        <taxon>Bacillati</taxon>
        <taxon>Bacillota</taxon>
        <taxon>Bacilli</taxon>
        <taxon>Lactobacillales</taxon>
        <taxon>Carnobacteriaceae</taxon>
    </lineage>
</organism>
<dbReference type="Pfam" id="PF00403">
    <property type="entry name" value="HMA"/>
    <property type="match status" value="1"/>
</dbReference>
<keyword evidence="4" id="KW-1185">Reference proteome</keyword>
<dbReference type="AlphaFoldDB" id="A0A1I3APH6"/>
<dbReference type="InterPro" id="IPR036163">
    <property type="entry name" value="HMA_dom_sf"/>
</dbReference>
<accession>A0A1I3APH6</accession>
<dbReference type="PROSITE" id="PS50846">
    <property type="entry name" value="HMA_2"/>
    <property type="match status" value="1"/>
</dbReference>
<keyword evidence="1" id="KW-0479">Metal-binding</keyword>
<dbReference type="InterPro" id="IPR017969">
    <property type="entry name" value="Heavy-metal-associated_CS"/>
</dbReference>
<name>A0A1I3APH6_9LACT</name>
<evidence type="ECO:0000259" key="2">
    <source>
        <dbReference type="PROSITE" id="PS50846"/>
    </source>
</evidence>
<dbReference type="FunFam" id="3.30.70.100:FF:000001">
    <property type="entry name" value="ATPase copper transporting beta"/>
    <property type="match status" value="1"/>
</dbReference>
<dbReference type="SUPFAM" id="SSF55008">
    <property type="entry name" value="HMA, heavy metal-associated domain"/>
    <property type="match status" value="1"/>
</dbReference>
<protein>
    <submittedName>
        <fullName evidence="3">Copper chaperone CopZ</fullName>
    </submittedName>
</protein>
<evidence type="ECO:0000256" key="1">
    <source>
        <dbReference type="ARBA" id="ARBA00022723"/>
    </source>
</evidence>
<dbReference type="InterPro" id="IPR006121">
    <property type="entry name" value="HMA_dom"/>
</dbReference>
<dbReference type="EMBL" id="FOQE01000001">
    <property type="protein sequence ID" value="SFH51954.1"/>
    <property type="molecule type" value="Genomic_DNA"/>
</dbReference>
<evidence type="ECO:0000313" key="3">
    <source>
        <dbReference type="EMBL" id="SFH51954.1"/>
    </source>
</evidence>
<dbReference type="CDD" id="cd00371">
    <property type="entry name" value="HMA"/>
    <property type="match status" value="1"/>
</dbReference>
<dbReference type="PRINTS" id="PR00942">
    <property type="entry name" value="CUATPASEI"/>
</dbReference>
<feature type="domain" description="HMA" evidence="2">
    <location>
        <begin position="2"/>
        <end position="68"/>
    </location>
</feature>
<dbReference type="RefSeq" id="WP_047392842.1">
    <property type="nucleotide sequence ID" value="NZ_FOQE01000001.1"/>
</dbReference>
<dbReference type="PROSITE" id="PS01047">
    <property type="entry name" value="HMA_1"/>
    <property type="match status" value="1"/>
</dbReference>
<sequence>MSKAVFQLEPLTCPSCIKKIETTLNKTNGVESVKVLFNSGKVKTQFDESSIQAEELSKILTNLGYPVLSSKVS</sequence>
<dbReference type="Gene3D" id="3.30.70.100">
    <property type="match status" value="1"/>
</dbReference>
<dbReference type="GO" id="GO:0046872">
    <property type="term" value="F:metal ion binding"/>
    <property type="evidence" value="ECO:0007669"/>
    <property type="project" value="UniProtKB-KW"/>
</dbReference>
<proteinExistence type="predicted"/>